<name>A0AAE4JX24_9CYAN</name>
<evidence type="ECO:0000313" key="3">
    <source>
        <dbReference type="Proteomes" id="UP001268256"/>
    </source>
</evidence>
<comment type="caution">
    <text evidence="2">The sequence shown here is derived from an EMBL/GenBank/DDBJ whole genome shotgun (WGS) entry which is preliminary data.</text>
</comment>
<keyword evidence="3" id="KW-1185">Reference proteome</keyword>
<evidence type="ECO:0000259" key="1">
    <source>
        <dbReference type="Pfam" id="PF13304"/>
    </source>
</evidence>
<dbReference type="GO" id="GO:0016887">
    <property type="term" value="F:ATP hydrolysis activity"/>
    <property type="evidence" value="ECO:0007669"/>
    <property type="project" value="InterPro"/>
</dbReference>
<keyword evidence="2" id="KW-0067">ATP-binding</keyword>
<accession>A0AAE4JX24</accession>
<proteinExistence type="predicted"/>
<dbReference type="InterPro" id="IPR003959">
    <property type="entry name" value="ATPase_AAA_core"/>
</dbReference>
<gene>
    <name evidence="2" type="ORF">RIF25_14705</name>
</gene>
<dbReference type="Gene3D" id="3.40.50.300">
    <property type="entry name" value="P-loop containing nucleotide triphosphate hydrolases"/>
    <property type="match status" value="1"/>
</dbReference>
<dbReference type="InterPro" id="IPR027417">
    <property type="entry name" value="P-loop_NTPase"/>
</dbReference>
<organism evidence="2 3">
    <name type="scientific">Pseudocalidococcus azoricus BACA0444</name>
    <dbReference type="NCBI Taxonomy" id="2918990"/>
    <lineage>
        <taxon>Bacteria</taxon>
        <taxon>Bacillati</taxon>
        <taxon>Cyanobacteriota</taxon>
        <taxon>Cyanophyceae</taxon>
        <taxon>Acaryochloridales</taxon>
        <taxon>Thermosynechococcaceae</taxon>
        <taxon>Pseudocalidococcus</taxon>
        <taxon>Pseudocalidococcus azoricus</taxon>
    </lineage>
</organism>
<reference evidence="3" key="1">
    <citation type="submission" date="2023-07" db="EMBL/GenBank/DDBJ databases">
        <authorList>
            <person name="Luz R."/>
            <person name="Cordeiro R."/>
            <person name="Fonseca A."/>
            <person name="Goncalves V."/>
        </authorList>
    </citation>
    <scope>NUCLEOTIDE SEQUENCE [LARGE SCALE GENOMIC DNA]</scope>
    <source>
        <strain evidence="3">BACA0444</strain>
    </source>
</reference>
<dbReference type="EMBL" id="JAVMIP010000020">
    <property type="protein sequence ID" value="MDS3862050.1"/>
    <property type="molecule type" value="Genomic_DNA"/>
</dbReference>
<feature type="domain" description="ATPase AAA-type core" evidence="1">
    <location>
        <begin position="51"/>
        <end position="170"/>
    </location>
</feature>
<dbReference type="GO" id="GO:0005524">
    <property type="term" value="F:ATP binding"/>
    <property type="evidence" value="ECO:0007669"/>
    <property type="project" value="UniProtKB-KW"/>
</dbReference>
<sequence>MLIEFTVGNYRSFKEKVTFSMVATNLMSKNKSLDETNVFKVDEKLSLLKSAAIYGANASGKSNLAKALAFMRWFMSNSSRETQSTDKIRVEPFKLSTETDAQPSFFEIVFLMDQKTYRYGFEATPDEIVAEWLYYVPKSRETRLFERNKDKFNISRTYKADGIQQKTRKNALFLSVSAQFNVEIAENILERSIGCIYLVSGLNDIEYRLYTIDCLVDTAFFMTSWHSSNSG</sequence>
<protein>
    <submittedName>
        <fullName evidence="2">ATP-binding protein</fullName>
    </submittedName>
</protein>
<dbReference type="AlphaFoldDB" id="A0AAE4JX24"/>
<dbReference type="Proteomes" id="UP001268256">
    <property type="component" value="Unassembled WGS sequence"/>
</dbReference>
<dbReference type="SUPFAM" id="SSF52540">
    <property type="entry name" value="P-loop containing nucleoside triphosphate hydrolases"/>
    <property type="match status" value="1"/>
</dbReference>
<keyword evidence="2" id="KW-0547">Nucleotide-binding</keyword>
<evidence type="ECO:0000313" key="2">
    <source>
        <dbReference type="EMBL" id="MDS3862050.1"/>
    </source>
</evidence>
<dbReference type="Pfam" id="PF13304">
    <property type="entry name" value="AAA_21"/>
    <property type="match status" value="1"/>
</dbReference>